<keyword evidence="3" id="KW-1185">Reference proteome</keyword>
<gene>
    <name evidence="2" type="ORF">ACEU0G_000319</name>
</gene>
<proteinExistence type="predicted"/>
<evidence type="ECO:0000313" key="2">
    <source>
        <dbReference type="EMBL" id="MFG6110444.1"/>
    </source>
</evidence>
<feature type="region of interest" description="Disordered" evidence="1">
    <location>
        <begin position="17"/>
        <end position="48"/>
    </location>
</feature>
<sequence length="300" mass="31427">MTEPTPPPRRPLATFLRASQADTPAVDPPVEPASPSSPDTDAPAVADPLAVAPITVGKDWAQTVAVFDPPADERDVVDDARAFPDDVPEAATAAALDAWAAHSDAAPLRTLADEATVAATATGDAPAPARGGSAPSFMRLPVARLHTPRWQWGVLAGLVVLLVIQIAVADRARLAADAGSRPWIAAVCGVLGCTLPAWQEPAAFSMISRDVRPVPGQAGALQVQASFRNDARWAQAWPSLRLSLSDADGRVIGTGVFAPHDYLDRSLDANSVLEPGQSAQIAFRVREPASSTVAFTFEFL</sequence>
<evidence type="ECO:0000256" key="1">
    <source>
        <dbReference type="SAM" id="MobiDB-lite"/>
    </source>
</evidence>
<dbReference type="EMBL" id="JBHGCJ010000011">
    <property type="protein sequence ID" value="MFG6110444.1"/>
    <property type="molecule type" value="Genomic_DNA"/>
</dbReference>
<name>A0ABW7CZQ7_9GAMM</name>
<dbReference type="Proteomes" id="UP001605261">
    <property type="component" value="Unassembled WGS sequence"/>
</dbReference>
<protein>
    <submittedName>
        <fullName evidence="2">DUF3426 domain-containing protein</fullName>
    </submittedName>
</protein>
<evidence type="ECO:0000313" key="3">
    <source>
        <dbReference type="Proteomes" id="UP001605261"/>
    </source>
</evidence>
<accession>A0ABW7CZQ7</accession>
<dbReference type="RefSeq" id="WP_394164074.1">
    <property type="nucleotide sequence ID" value="NZ_JBHGCJ010000011.1"/>
</dbReference>
<dbReference type="Pfam" id="PF11906">
    <property type="entry name" value="DUF3426"/>
    <property type="match status" value="1"/>
</dbReference>
<feature type="compositionally biased region" description="Low complexity" evidence="1">
    <location>
        <begin position="33"/>
        <end position="48"/>
    </location>
</feature>
<organism evidence="2 3">
    <name type="scientific">Stenotrophomonas nematodicola</name>
    <dbReference type="NCBI Taxonomy" id="2656746"/>
    <lineage>
        <taxon>Bacteria</taxon>
        <taxon>Pseudomonadati</taxon>
        <taxon>Pseudomonadota</taxon>
        <taxon>Gammaproteobacteria</taxon>
        <taxon>Lysobacterales</taxon>
        <taxon>Lysobacteraceae</taxon>
        <taxon>Stenotrophomonas</taxon>
    </lineage>
</organism>
<dbReference type="InterPro" id="IPR021834">
    <property type="entry name" value="DUF3426"/>
</dbReference>
<reference evidence="2 3" key="1">
    <citation type="submission" date="2024-09" db="EMBL/GenBank/DDBJ databases">
        <authorList>
            <consortium name="All-Russian atlas of soil microorganisms"/>
            <consortium name="as a basis for the search for new antimicrobial producers and enzymes with unique properties"/>
            <person name="Sokolova E.A."/>
            <person name="Voronina E.N."/>
        </authorList>
    </citation>
    <scope>NUCLEOTIDE SEQUENCE [LARGE SCALE GENOMIC DNA]</scope>
    <source>
        <strain evidence="2 3">AF-22b-331.1</strain>
    </source>
</reference>
<comment type="caution">
    <text evidence="2">The sequence shown here is derived from an EMBL/GenBank/DDBJ whole genome shotgun (WGS) entry which is preliminary data.</text>
</comment>